<sequence length="197" mass="22711">MSQSNSNLTKSIEPTQSDFDNCHRRIQQDFSLLDGDETSLEAVSNAFEFLQDTRNASEIRAKQRWLSKVAEGKIPSFKDHRPSEVQTLFTSRFFGFFNAANTRCTAVTQEDLKELEDKVWKYEHIDRVGEILQTINLSNPDATPYEKTFQDLQSRNSQELHNLRASQSGQQHSLTQMKLPEGHHDWAYNDDGSRVNQ</sequence>
<dbReference type="RefSeq" id="XP_066079454.1">
    <property type="nucleotide sequence ID" value="XM_066223357.1"/>
</dbReference>
<evidence type="ECO:0000313" key="3">
    <source>
        <dbReference type="Proteomes" id="UP001355207"/>
    </source>
</evidence>
<dbReference type="Proteomes" id="UP001355207">
    <property type="component" value="Chromosome 11"/>
</dbReference>
<dbReference type="AlphaFoldDB" id="A0AAX4K552"/>
<evidence type="ECO:0000313" key="2">
    <source>
        <dbReference type="EMBL" id="WWC92692.1"/>
    </source>
</evidence>
<dbReference type="GeneID" id="91098319"/>
<feature type="region of interest" description="Disordered" evidence="1">
    <location>
        <begin position="154"/>
        <end position="197"/>
    </location>
</feature>
<feature type="compositionally biased region" description="Basic and acidic residues" evidence="1">
    <location>
        <begin position="180"/>
        <end position="197"/>
    </location>
</feature>
<reference evidence="2 3" key="1">
    <citation type="submission" date="2024-01" db="EMBL/GenBank/DDBJ databases">
        <title>Comparative genomics of Cryptococcus and Kwoniella reveals pathogenesis evolution and contrasting modes of karyotype evolution via chromosome fusion or intercentromeric recombination.</title>
        <authorList>
            <person name="Coelho M.A."/>
            <person name="David-Palma M."/>
            <person name="Shea T."/>
            <person name="Bowers K."/>
            <person name="McGinley-Smith S."/>
            <person name="Mohammad A.W."/>
            <person name="Gnirke A."/>
            <person name="Yurkov A.M."/>
            <person name="Nowrousian M."/>
            <person name="Sun S."/>
            <person name="Cuomo C.A."/>
            <person name="Heitman J."/>
        </authorList>
    </citation>
    <scope>NUCLEOTIDE SEQUENCE [LARGE SCALE GENOMIC DNA]</scope>
    <source>
        <strain evidence="2 3">CBS 6074</strain>
    </source>
</reference>
<proteinExistence type="predicted"/>
<evidence type="ECO:0000256" key="1">
    <source>
        <dbReference type="SAM" id="MobiDB-lite"/>
    </source>
</evidence>
<feature type="compositionally biased region" description="Polar residues" evidence="1">
    <location>
        <begin position="154"/>
        <end position="176"/>
    </location>
</feature>
<gene>
    <name evidence="2" type="ORF">L201_007651</name>
</gene>
<dbReference type="EMBL" id="CP144108">
    <property type="protein sequence ID" value="WWC92692.1"/>
    <property type="molecule type" value="Genomic_DNA"/>
</dbReference>
<protein>
    <submittedName>
        <fullName evidence="2">Uncharacterized protein</fullName>
    </submittedName>
</protein>
<keyword evidence="3" id="KW-1185">Reference proteome</keyword>
<name>A0AAX4K552_9TREE</name>
<organism evidence="2 3">
    <name type="scientific">Kwoniella dendrophila CBS 6074</name>
    <dbReference type="NCBI Taxonomy" id="1295534"/>
    <lineage>
        <taxon>Eukaryota</taxon>
        <taxon>Fungi</taxon>
        <taxon>Dikarya</taxon>
        <taxon>Basidiomycota</taxon>
        <taxon>Agaricomycotina</taxon>
        <taxon>Tremellomycetes</taxon>
        <taxon>Tremellales</taxon>
        <taxon>Cryptococcaceae</taxon>
        <taxon>Kwoniella</taxon>
    </lineage>
</organism>
<accession>A0AAX4K552</accession>